<feature type="transmembrane region" description="Helical" evidence="1">
    <location>
        <begin position="205"/>
        <end position="225"/>
    </location>
</feature>
<dbReference type="InterPro" id="IPR003675">
    <property type="entry name" value="Rce1/LyrA-like_dom"/>
</dbReference>
<feature type="transmembrane region" description="Helical" evidence="1">
    <location>
        <begin position="127"/>
        <end position="145"/>
    </location>
</feature>
<evidence type="ECO:0000256" key="1">
    <source>
        <dbReference type="SAM" id="Phobius"/>
    </source>
</evidence>
<keyword evidence="3" id="KW-0378">Hydrolase</keyword>
<dbReference type="SUPFAM" id="SSF48452">
    <property type="entry name" value="TPR-like"/>
    <property type="match status" value="1"/>
</dbReference>
<dbReference type="AlphaFoldDB" id="A0A498R789"/>
<accession>A0A498R789</accession>
<proteinExistence type="predicted"/>
<keyword evidence="1" id="KW-0472">Membrane</keyword>
<evidence type="ECO:0000313" key="4">
    <source>
        <dbReference type="Proteomes" id="UP000277811"/>
    </source>
</evidence>
<keyword evidence="4" id="KW-1185">Reference proteome</keyword>
<gene>
    <name evidence="3" type="ORF">LUCI_1347</name>
</gene>
<dbReference type="EMBL" id="UPPP01000061">
    <property type="protein sequence ID" value="VBB06132.1"/>
    <property type="molecule type" value="Genomic_DNA"/>
</dbReference>
<dbReference type="GO" id="GO:0004175">
    <property type="term" value="F:endopeptidase activity"/>
    <property type="evidence" value="ECO:0007669"/>
    <property type="project" value="UniProtKB-ARBA"/>
</dbReference>
<protein>
    <submittedName>
        <fullName evidence="3">Caax protease self-immunity</fullName>
    </submittedName>
</protein>
<dbReference type="GO" id="GO:0006508">
    <property type="term" value="P:proteolysis"/>
    <property type="evidence" value="ECO:0007669"/>
    <property type="project" value="UniProtKB-KW"/>
</dbReference>
<evidence type="ECO:0000313" key="3">
    <source>
        <dbReference type="EMBL" id="VBB06132.1"/>
    </source>
</evidence>
<feature type="transmembrane region" description="Helical" evidence="1">
    <location>
        <begin position="157"/>
        <end position="176"/>
    </location>
</feature>
<sequence>MFLSSFFFGRTLHSAIVAFNEGRFAEAENLVEEALVINNHDFEANFLKMRIAVMQQKYEKAMVLINVCKKIKIASKLNQLLAPWEEYCSIHIGQPPEEGLDVIKLNEKTDELLRFYQHNREYKISDLVWITVLFIVLTFSMNYLLEILFHISMIRSNAALYMFTLLYLPIVSYYYFRKVTLIPNVYILLRYGINTLRGLFKSKRFINSVLTITLGLTMLFTSGLIKRDLHTRFLEIVAIVLAGPIEEEILIRGFLYGYLRKYGKVLSWSLVTIVFCLLHGESASSWQAIVSIACLNVYDQEKTILAPIIIHMLNNGVNILLAFL</sequence>
<name>A0A498R789_9FIRM</name>
<dbReference type="GO" id="GO:0080120">
    <property type="term" value="P:CAAX-box protein maturation"/>
    <property type="evidence" value="ECO:0007669"/>
    <property type="project" value="UniProtKB-ARBA"/>
</dbReference>
<organism evidence="3 4">
    <name type="scientific">Lucifera butyrica</name>
    <dbReference type="NCBI Taxonomy" id="1351585"/>
    <lineage>
        <taxon>Bacteria</taxon>
        <taxon>Bacillati</taxon>
        <taxon>Bacillota</taxon>
        <taxon>Negativicutes</taxon>
        <taxon>Veillonellales</taxon>
        <taxon>Veillonellaceae</taxon>
        <taxon>Lucifera</taxon>
    </lineage>
</organism>
<dbReference type="Pfam" id="PF02517">
    <property type="entry name" value="Rce1-like"/>
    <property type="match status" value="1"/>
</dbReference>
<keyword evidence="3" id="KW-0645">Protease</keyword>
<dbReference type="RefSeq" id="WP_122627087.1">
    <property type="nucleotide sequence ID" value="NZ_UPPP01000061.1"/>
</dbReference>
<evidence type="ECO:0000259" key="2">
    <source>
        <dbReference type="Pfam" id="PF02517"/>
    </source>
</evidence>
<feature type="domain" description="CAAX prenyl protease 2/Lysostaphin resistance protein A-like" evidence="2">
    <location>
        <begin position="233"/>
        <end position="316"/>
    </location>
</feature>
<reference evidence="3 4" key="1">
    <citation type="submission" date="2018-06" db="EMBL/GenBank/DDBJ databases">
        <authorList>
            <person name="Strepis N."/>
        </authorList>
    </citation>
    <scope>NUCLEOTIDE SEQUENCE [LARGE SCALE GENOMIC DNA]</scope>
    <source>
        <strain evidence="3">LUCI</strain>
    </source>
</reference>
<keyword evidence="1" id="KW-0812">Transmembrane</keyword>
<dbReference type="OrthoDB" id="8607342at2"/>
<dbReference type="Proteomes" id="UP000277811">
    <property type="component" value="Unassembled WGS sequence"/>
</dbReference>
<keyword evidence="1" id="KW-1133">Transmembrane helix</keyword>
<dbReference type="InterPro" id="IPR011990">
    <property type="entry name" value="TPR-like_helical_dom_sf"/>
</dbReference>